<feature type="domain" description="Mur ligase central" evidence="6">
    <location>
        <begin position="189"/>
        <end position="384"/>
    </location>
</feature>
<feature type="transmembrane region" description="Helical" evidence="4">
    <location>
        <begin position="60"/>
        <end position="90"/>
    </location>
</feature>
<evidence type="ECO:0000259" key="6">
    <source>
        <dbReference type="Pfam" id="PF08245"/>
    </source>
</evidence>
<dbReference type="PANTHER" id="PTHR43024:SF1">
    <property type="entry name" value="UDP-N-ACETYLMURAMOYL-TRIPEPTIDE--D-ALANYL-D-ALANINE LIGASE"/>
    <property type="match status" value="1"/>
</dbReference>
<dbReference type="PANTHER" id="PTHR43024">
    <property type="entry name" value="UDP-N-ACETYLMURAMOYL-TRIPEPTIDE--D-ALANYL-D-ALANINE LIGASE"/>
    <property type="match status" value="1"/>
</dbReference>
<keyword evidence="4" id="KW-0812">Transmembrane</keyword>
<evidence type="ECO:0008006" key="9">
    <source>
        <dbReference type="Google" id="ProtNLM"/>
    </source>
</evidence>
<evidence type="ECO:0000256" key="2">
    <source>
        <dbReference type="ARBA" id="ARBA00022741"/>
    </source>
</evidence>
<feature type="domain" description="Mur ligase C-terminal" evidence="5">
    <location>
        <begin position="409"/>
        <end position="523"/>
    </location>
</feature>
<feature type="transmembrane region" description="Helical" evidence="4">
    <location>
        <begin position="110"/>
        <end position="131"/>
    </location>
</feature>
<dbReference type="GO" id="GO:0005524">
    <property type="term" value="F:ATP binding"/>
    <property type="evidence" value="ECO:0007669"/>
    <property type="project" value="UniProtKB-KW"/>
</dbReference>
<dbReference type="InterPro" id="IPR036615">
    <property type="entry name" value="Mur_ligase_C_dom_sf"/>
</dbReference>
<keyword evidence="1" id="KW-0436">Ligase</keyword>
<organism evidence="7 8">
    <name type="scientific">Candidatus Roizmanbacteria bacterium CG22_combo_CG10-13_8_21_14_all_38_20</name>
    <dbReference type="NCBI Taxonomy" id="1974862"/>
    <lineage>
        <taxon>Bacteria</taxon>
        <taxon>Candidatus Roizmaniibacteriota</taxon>
    </lineage>
</organism>
<keyword evidence="4" id="KW-1133">Transmembrane helix</keyword>
<dbReference type="InterPro" id="IPR051046">
    <property type="entry name" value="MurCDEF_CellWall_CoF430Synth"/>
</dbReference>
<dbReference type="AlphaFoldDB" id="A0A2H0BWA7"/>
<evidence type="ECO:0000256" key="1">
    <source>
        <dbReference type="ARBA" id="ARBA00022598"/>
    </source>
</evidence>
<dbReference type="EMBL" id="PCTA01000010">
    <property type="protein sequence ID" value="PIP61884.1"/>
    <property type="molecule type" value="Genomic_DNA"/>
</dbReference>
<name>A0A2H0BWA7_9BACT</name>
<dbReference type="Pfam" id="PF08245">
    <property type="entry name" value="Mur_ligase_M"/>
    <property type="match status" value="1"/>
</dbReference>
<keyword evidence="2" id="KW-0547">Nucleotide-binding</keyword>
<dbReference type="Gene3D" id="3.40.1190.10">
    <property type="entry name" value="Mur-like, catalytic domain"/>
    <property type="match status" value="1"/>
</dbReference>
<evidence type="ECO:0000313" key="8">
    <source>
        <dbReference type="Proteomes" id="UP000231246"/>
    </source>
</evidence>
<dbReference type="Pfam" id="PF02875">
    <property type="entry name" value="Mur_ligase_C"/>
    <property type="match status" value="1"/>
</dbReference>
<dbReference type="Proteomes" id="UP000231246">
    <property type="component" value="Unassembled WGS sequence"/>
</dbReference>
<sequence length="535" mass="59624">MINILSYIVLAAFVIRTIRNTLYHIFLWQNNEYRLDMLKVYLKTSVGKRIVFGPMAKIKFVLLALFIFALIGEFNIIASLAIWSFGVLFIVEAWRNLGEFMSGSLPLPKFTVKVVLIILITLLFQFILILSSSPRFALDLMPFMDKLLAVSVAAQIGLLSIPTRIRDALLEYFAMEKMVRFKRIRVVGITGSYGKSTTKEFLYQLVKDEFNVVKTSKNINKPVGIAKLILQEVSDKTELLIVEAAADKHHGRNQVVRITNMLADKLSVAVITGVNQQHLALFKSRQEIIQTKYSLVTGLNDEGVAVLKVDSRSMRRLAKKAKKDSLKTVLCGTDKRLYAYGDKIVLSSSGSKFELVIGKNRAKLNTDLLGLANVEGIVVAATVAMQLGVSWNRIKTKIKKLTPPLNSLNVVKKRGLVLIDDTYSANPDGVIAALDFLSLYSDTKILVLNPLAELGEDSVLVHKNIVKYAAKICDAIILTNGNNYEAVMKAVKEDVVVVVKNKNQVKDYIKNNFKGKKVILFEGRETAGALSTYKS</sequence>
<dbReference type="InterPro" id="IPR013221">
    <property type="entry name" value="Mur_ligase_cen"/>
</dbReference>
<keyword evidence="3" id="KW-0067">ATP-binding</keyword>
<gene>
    <name evidence="7" type="ORF">COW99_01520</name>
</gene>
<dbReference type="SUPFAM" id="SSF53244">
    <property type="entry name" value="MurD-like peptide ligases, peptide-binding domain"/>
    <property type="match status" value="1"/>
</dbReference>
<evidence type="ECO:0000313" key="7">
    <source>
        <dbReference type="EMBL" id="PIP61884.1"/>
    </source>
</evidence>
<feature type="transmembrane region" description="Helical" evidence="4">
    <location>
        <begin position="6"/>
        <end position="28"/>
    </location>
</feature>
<comment type="caution">
    <text evidence="7">The sequence shown here is derived from an EMBL/GenBank/DDBJ whole genome shotgun (WGS) entry which is preliminary data.</text>
</comment>
<dbReference type="SUPFAM" id="SSF53623">
    <property type="entry name" value="MurD-like peptide ligases, catalytic domain"/>
    <property type="match status" value="1"/>
</dbReference>
<dbReference type="InterPro" id="IPR004101">
    <property type="entry name" value="Mur_ligase_C"/>
</dbReference>
<proteinExistence type="predicted"/>
<reference evidence="7 8" key="1">
    <citation type="submission" date="2017-09" db="EMBL/GenBank/DDBJ databases">
        <title>Depth-based differentiation of microbial function through sediment-hosted aquifers and enrichment of novel symbionts in the deep terrestrial subsurface.</title>
        <authorList>
            <person name="Probst A.J."/>
            <person name="Ladd B."/>
            <person name="Jarett J.K."/>
            <person name="Geller-Mcgrath D.E."/>
            <person name="Sieber C.M."/>
            <person name="Emerson J.B."/>
            <person name="Anantharaman K."/>
            <person name="Thomas B.C."/>
            <person name="Malmstrom R."/>
            <person name="Stieglmeier M."/>
            <person name="Klingl A."/>
            <person name="Woyke T."/>
            <person name="Ryan C.M."/>
            <person name="Banfield J.F."/>
        </authorList>
    </citation>
    <scope>NUCLEOTIDE SEQUENCE [LARGE SCALE GENOMIC DNA]</scope>
    <source>
        <strain evidence="7">CG22_combo_CG10-13_8_21_14_all_38_20</strain>
    </source>
</reference>
<accession>A0A2H0BWA7</accession>
<dbReference type="GO" id="GO:0016881">
    <property type="term" value="F:acid-amino acid ligase activity"/>
    <property type="evidence" value="ECO:0007669"/>
    <property type="project" value="InterPro"/>
</dbReference>
<evidence type="ECO:0000256" key="3">
    <source>
        <dbReference type="ARBA" id="ARBA00022840"/>
    </source>
</evidence>
<protein>
    <recommendedName>
        <fullName evidence="9">Mur ligase central domain-containing protein</fullName>
    </recommendedName>
</protein>
<dbReference type="Gene3D" id="3.90.190.20">
    <property type="entry name" value="Mur ligase, C-terminal domain"/>
    <property type="match status" value="1"/>
</dbReference>
<evidence type="ECO:0000256" key="4">
    <source>
        <dbReference type="SAM" id="Phobius"/>
    </source>
</evidence>
<keyword evidence="4" id="KW-0472">Membrane</keyword>
<dbReference type="InterPro" id="IPR036565">
    <property type="entry name" value="Mur-like_cat_sf"/>
</dbReference>
<evidence type="ECO:0000259" key="5">
    <source>
        <dbReference type="Pfam" id="PF02875"/>
    </source>
</evidence>